<dbReference type="EMBL" id="CP053189">
    <property type="protein sequence ID" value="QJS09095.1"/>
    <property type="molecule type" value="Genomic_DNA"/>
</dbReference>
<dbReference type="Proteomes" id="UP000502641">
    <property type="component" value="Chromosome"/>
</dbReference>
<keyword evidence="2" id="KW-1185">Reference proteome</keyword>
<reference evidence="1 2" key="1">
    <citation type="submission" date="2020-05" db="EMBL/GenBank/DDBJ databases">
        <authorList>
            <person name="Li K."/>
        </authorList>
    </citation>
    <scope>NUCLEOTIDE SEQUENCE [LARGE SCALE GENOMIC DNA]</scope>
    <source>
        <strain evidence="2">jing01</strain>
    </source>
</reference>
<dbReference type="KEGG" id="sarg:HKX69_05820"/>
<organism evidence="1 2">
    <name type="scientific">Streptomyces argyrophylli</name>
    <dbReference type="NCBI Taxonomy" id="2726118"/>
    <lineage>
        <taxon>Bacteria</taxon>
        <taxon>Bacillati</taxon>
        <taxon>Actinomycetota</taxon>
        <taxon>Actinomycetes</taxon>
        <taxon>Kitasatosporales</taxon>
        <taxon>Streptomycetaceae</taxon>
        <taxon>Streptomyces</taxon>
    </lineage>
</organism>
<name>A0A6M4PDE6_9ACTN</name>
<dbReference type="RefSeq" id="WP_171151247.1">
    <property type="nucleotide sequence ID" value="NZ_CP053189.1"/>
</dbReference>
<gene>
    <name evidence="1" type="ORF">HKX69_05820</name>
</gene>
<protein>
    <recommendedName>
        <fullName evidence="3">Phage gp6-like head-tail connector protein</fullName>
    </recommendedName>
</protein>
<evidence type="ECO:0000313" key="1">
    <source>
        <dbReference type="EMBL" id="QJS09095.1"/>
    </source>
</evidence>
<accession>A0A6M4PDE6</accession>
<sequence>MPLVTTDDVVARLGRPTTDATEAARITAFIEDAEGLVTDYCRNDFRQHTDETFDLTVVGGRARLAPSLSPNLVISSITLHEETGDLVLTADEWKVVGSTLYVPSSSCSRASVTASWGWAAVPAAVKAAICSEVIRWLSVSPGTVMERTGDLEVQYAATAYSQGLSEAAKSMLSRYRRRIASISLHRPD</sequence>
<evidence type="ECO:0008006" key="3">
    <source>
        <dbReference type="Google" id="ProtNLM"/>
    </source>
</evidence>
<evidence type="ECO:0000313" key="2">
    <source>
        <dbReference type="Proteomes" id="UP000502641"/>
    </source>
</evidence>
<dbReference type="AlphaFoldDB" id="A0A6M4PDE6"/>
<proteinExistence type="predicted"/>